<reference evidence="2" key="1">
    <citation type="submission" date="2012-02" db="EMBL/GenBank/DDBJ databases">
        <title>Improved High-Quality Draft Sequence of Rhizobium leguminosarum bv. trifolii WSM2297.</title>
        <authorList>
            <consortium name="US DOE Joint Genome Institute"/>
            <person name="Lucas S."/>
            <person name="Han J."/>
            <person name="Lapidus A."/>
            <person name="Cheng J.-F."/>
            <person name="Goodwin L."/>
            <person name="Pitluck S."/>
            <person name="Peters L."/>
            <person name="Ovchinnikova G."/>
            <person name="Zhang X."/>
            <person name="Detter J.C."/>
            <person name="Han C."/>
            <person name="Tapia R."/>
            <person name="Land M."/>
            <person name="Hauser L."/>
            <person name="Kyrpides N."/>
            <person name="Ivanova N."/>
            <person name="Pagani I."/>
            <person name="Brau L."/>
            <person name="Yates R."/>
            <person name="O'Hara G."/>
            <person name="Rui T."/>
            <person name="Howieson J."/>
            <person name="Reeve W."/>
            <person name="Woyke T."/>
        </authorList>
    </citation>
    <scope>NUCLEOTIDE SEQUENCE [LARGE SCALE GENOMIC DNA]</scope>
    <source>
        <strain evidence="2">WSM2297</strain>
    </source>
</reference>
<organism evidence="2">
    <name type="scientific">Rhizobium leguminosarum bv. trifolii WSM2297</name>
    <dbReference type="NCBI Taxonomy" id="754762"/>
    <lineage>
        <taxon>Bacteria</taxon>
        <taxon>Pseudomonadati</taxon>
        <taxon>Pseudomonadota</taxon>
        <taxon>Alphaproteobacteria</taxon>
        <taxon>Hyphomicrobiales</taxon>
        <taxon>Rhizobiaceae</taxon>
        <taxon>Rhizobium/Agrobacterium group</taxon>
        <taxon>Rhizobium</taxon>
    </lineage>
</organism>
<dbReference type="EMBL" id="JH719393">
    <property type="protein sequence ID" value="EJC83306.1"/>
    <property type="molecule type" value="Genomic_DNA"/>
</dbReference>
<dbReference type="OrthoDB" id="7774794at2"/>
<evidence type="ECO:0000313" key="1">
    <source>
        <dbReference type="EMBL" id="EJC83306.1"/>
    </source>
</evidence>
<dbReference type="RefSeq" id="WP_003575474.1">
    <property type="nucleotide sequence ID" value="NZ_JH719393.1"/>
</dbReference>
<accession>J0CYM2</accession>
<dbReference type="EMBL" id="JH719393">
    <property type="protein sequence ID" value="EJC85100.1"/>
    <property type="molecule type" value="Genomic_DNA"/>
</dbReference>
<dbReference type="HOGENOM" id="CLU_2424850_0_0_5"/>
<gene>
    <name evidence="1" type="ORF">Rleg4DRAFT_5058</name>
    <name evidence="2" type="ORF">Rleg4DRAFT_6963</name>
</gene>
<proteinExistence type="predicted"/>
<dbReference type="AlphaFoldDB" id="J0CYM2"/>
<protein>
    <submittedName>
        <fullName evidence="2">Uncharacterized protein</fullName>
    </submittedName>
</protein>
<evidence type="ECO:0000313" key="2">
    <source>
        <dbReference type="EMBL" id="EJC85100.1"/>
    </source>
</evidence>
<sequence length="87" mass="9240">MLILNRPQRAGPYPDRDIGCQEALEPAFFDLAKGLTPDNIARAAGGNLAPALAGLAKRAESAGWTLEEAEVAISELSQNLLDEMSSM</sequence>
<name>J0CYM2_RHILT</name>
<dbReference type="Proteomes" id="UP000005732">
    <property type="component" value="Unassembled WGS sequence"/>
</dbReference>